<dbReference type="Proteomes" id="UP000030682">
    <property type="component" value="Unassembled WGS sequence"/>
</dbReference>
<evidence type="ECO:0008006" key="2">
    <source>
        <dbReference type="Google" id="ProtNLM"/>
    </source>
</evidence>
<sequence length="106" mass="11006">MNSSQITVQEAGVYLVDFRVSLAPANGGVFILRVNNIAVPHMSFSVNVGGTATSVIVGSSTTITRLNANDIVDIFRAGGSTNIQIGDAIDSLSTTAAQLRLVKIAN</sequence>
<dbReference type="Gene3D" id="2.60.120.40">
    <property type="match status" value="1"/>
</dbReference>
<protein>
    <recommendedName>
        <fullName evidence="2">BclA C-terminal domain-containing protein</fullName>
    </recommendedName>
</protein>
<name>W8ZAN6_BACTU</name>
<dbReference type="HOGENOM" id="CLU_2217820_0_0_9"/>
<dbReference type="InterPro" id="IPR008983">
    <property type="entry name" value="Tumour_necrosis_fac-like_dom"/>
</dbReference>
<dbReference type="AlphaFoldDB" id="W8ZAN6"/>
<accession>W8ZAN6</accession>
<reference evidence="1" key="2">
    <citation type="submission" date="2014-01" db="EMBL/GenBank/DDBJ databases">
        <authorList>
            <person name="Aslett M."/>
        </authorList>
    </citation>
    <scope>NUCLEOTIDE SEQUENCE [LARGE SCALE GENOMIC DNA]</scope>
    <source>
        <strain evidence="1">DB27</strain>
    </source>
</reference>
<reference evidence="1" key="1">
    <citation type="submission" date="2014-01" db="EMBL/GenBank/DDBJ databases">
        <title>Draft genome sequence of highly nematicidal Bacillus thuringiensis DB27.</title>
        <authorList>
            <person name="Iatsenko I."/>
            <person name="Pickard D."/>
            <person name="Corton C."/>
            <person name="Dougan G."/>
            <person name="Sommer R.J."/>
        </authorList>
    </citation>
    <scope>NUCLEOTIDE SEQUENCE [LARGE SCALE GENOMIC DNA]</scope>
    <source>
        <strain evidence="1">DB27</strain>
    </source>
</reference>
<gene>
    <name evidence="1" type="ORF">BTDB27_p000173</name>
</gene>
<evidence type="ECO:0000313" key="1">
    <source>
        <dbReference type="EMBL" id="CDN39510.1"/>
    </source>
</evidence>
<proteinExistence type="predicted"/>
<organism evidence="1">
    <name type="scientific">Bacillus thuringiensis DB27</name>
    <dbReference type="NCBI Taxonomy" id="1431339"/>
    <lineage>
        <taxon>Bacteria</taxon>
        <taxon>Bacillati</taxon>
        <taxon>Bacillota</taxon>
        <taxon>Bacilli</taxon>
        <taxon>Bacillales</taxon>
        <taxon>Bacillaceae</taxon>
        <taxon>Bacillus</taxon>
        <taxon>Bacillus cereus group</taxon>
    </lineage>
</organism>
<dbReference type="EMBL" id="HG810024">
    <property type="protein sequence ID" value="CDN39510.1"/>
    <property type="molecule type" value="Genomic_DNA"/>
</dbReference>